<accession>A0ABU6RCI9</accession>
<protein>
    <submittedName>
        <fullName evidence="1">Uncharacterized protein</fullName>
    </submittedName>
</protein>
<reference evidence="1 2" key="1">
    <citation type="journal article" date="2023" name="Plants (Basel)">
        <title>Bridging the Gap: Combining Genomics and Transcriptomics Approaches to Understand Stylosanthes scabra, an Orphan Legume from the Brazilian Caatinga.</title>
        <authorList>
            <person name="Ferreira-Neto J.R.C."/>
            <person name="da Silva M.D."/>
            <person name="Binneck E."/>
            <person name="de Melo N.F."/>
            <person name="da Silva R.H."/>
            <person name="de Melo A.L.T.M."/>
            <person name="Pandolfi V."/>
            <person name="Bustamante F.O."/>
            <person name="Brasileiro-Vidal A.C."/>
            <person name="Benko-Iseppon A.M."/>
        </authorList>
    </citation>
    <scope>NUCLEOTIDE SEQUENCE [LARGE SCALE GENOMIC DNA]</scope>
    <source>
        <tissue evidence="1">Leaves</tissue>
    </source>
</reference>
<gene>
    <name evidence="1" type="ORF">PIB30_032702</name>
</gene>
<keyword evidence="2" id="KW-1185">Reference proteome</keyword>
<proteinExistence type="predicted"/>
<sequence>MNGSPRRVPPSWCFTSRSVLVLRTPPRQLHPCLLSPLSLFVSARAIVLLRLFFNSLSCYASPFLVNSYELTHEFDNLALSSLITLNPLSRSSPLLPPRRSLRLGCVLRVMCYRAKPRRRFLWF</sequence>
<comment type="caution">
    <text evidence="1">The sequence shown here is derived from an EMBL/GenBank/DDBJ whole genome shotgun (WGS) entry which is preliminary data.</text>
</comment>
<evidence type="ECO:0000313" key="1">
    <source>
        <dbReference type="EMBL" id="MED6121701.1"/>
    </source>
</evidence>
<dbReference type="EMBL" id="JASCZI010030353">
    <property type="protein sequence ID" value="MED6121701.1"/>
    <property type="molecule type" value="Genomic_DNA"/>
</dbReference>
<organism evidence="1 2">
    <name type="scientific">Stylosanthes scabra</name>
    <dbReference type="NCBI Taxonomy" id="79078"/>
    <lineage>
        <taxon>Eukaryota</taxon>
        <taxon>Viridiplantae</taxon>
        <taxon>Streptophyta</taxon>
        <taxon>Embryophyta</taxon>
        <taxon>Tracheophyta</taxon>
        <taxon>Spermatophyta</taxon>
        <taxon>Magnoliopsida</taxon>
        <taxon>eudicotyledons</taxon>
        <taxon>Gunneridae</taxon>
        <taxon>Pentapetalae</taxon>
        <taxon>rosids</taxon>
        <taxon>fabids</taxon>
        <taxon>Fabales</taxon>
        <taxon>Fabaceae</taxon>
        <taxon>Papilionoideae</taxon>
        <taxon>50 kb inversion clade</taxon>
        <taxon>dalbergioids sensu lato</taxon>
        <taxon>Dalbergieae</taxon>
        <taxon>Pterocarpus clade</taxon>
        <taxon>Stylosanthes</taxon>
    </lineage>
</organism>
<evidence type="ECO:0000313" key="2">
    <source>
        <dbReference type="Proteomes" id="UP001341840"/>
    </source>
</evidence>
<dbReference type="Proteomes" id="UP001341840">
    <property type="component" value="Unassembled WGS sequence"/>
</dbReference>
<name>A0ABU6RCI9_9FABA</name>